<feature type="transmembrane region" description="Helical" evidence="1">
    <location>
        <begin position="191"/>
        <end position="212"/>
    </location>
</feature>
<organism evidence="2 3">
    <name type="scientific">Streptococcus thermophilus</name>
    <dbReference type="NCBI Taxonomy" id="1308"/>
    <lineage>
        <taxon>Bacteria</taxon>
        <taxon>Bacillati</taxon>
        <taxon>Bacillota</taxon>
        <taxon>Bacilli</taxon>
        <taxon>Lactobacillales</taxon>
        <taxon>Streptococcaceae</taxon>
        <taxon>Streptococcus</taxon>
    </lineage>
</organism>
<keyword evidence="1" id="KW-0812">Transmembrane</keyword>
<dbReference type="AlphaFoldDB" id="A0AAU9HBV0"/>
<dbReference type="Pfam" id="PF06182">
    <property type="entry name" value="ABC2_membrane_6"/>
    <property type="match status" value="1"/>
</dbReference>
<feature type="transmembrane region" description="Helical" evidence="1">
    <location>
        <begin position="227"/>
        <end position="249"/>
    </location>
</feature>
<feature type="transmembrane region" description="Helical" evidence="1">
    <location>
        <begin position="145"/>
        <end position="171"/>
    </location>
</feature>
<accession>A0AAU9HBV0</accession>
<proteinExistence type="predicted"/>
<feature type="transmembrane region" description="Helical" evidence="1">
    <location>
        <begin position="119"/>
        <end position="139"/>
    </location>
</feature>
<keyword evidence="1" id="KW-0472">Membrane</keyword>
<dbReference type="InterPro" id="IPR010390">
    <property type="entry name" value="ABC-2_transporter-like"/>
</dbReference>
<protein>
    <submittedName>
        <fullName evidence="2">Multidrug ABC transporter permease</fullName>
    </submittedName>
</protein>
<gene>
    <name evidence="2" type="ORF">STHERMO_1377</name>
</gene>
<sequence length="263" mass="30760">MKKYQRMHLIFIRQYIMQIMEYKVDFVVGVLEVFLTQGLNLLFLNVIFQHIPSLEGWTFQEIAFIYGFSLIPKGLDHLFFDNLWALGQCLVRKGEFDKYLTRPINPLFHILVETFQIDALGELLVGGVLLATTLSSIAWTLPKFLIFLVCIPFATLIYTSLKIATASIAFWTKQSGAMIYIFYMFNDFAKYPISICNSLLRWLISFIVPFAFTDYYPARYFLQDKNGLFNIGGLILISLVFFFISLKLWDRDWMPIKVLVRKR</sequence>
<dbReference type="PANTHER" id="PTHR36833:SF1">
    <property type="entry name" value="INTEGRAL MEMBRANE TRANSPORT PROTEIN"/>
    <property type="match status" value="1"/>
</dbReference>
<dbReference type="PANTHER" id="PTHR36833">
    <property type="entry name" value="SLR0610 PROTEIN-RELATED"/>
    <property type="match status" value="1"/>
</dbReference>
<keyword evidence="1" id="KW-1133">Transmembrane helix</keyword>
<evidence type="ECO:0000256" key="1">
    <source>
        <dbReference type="SAM" id="Phobius"/>
    </source>
</evidence>
<name>A0AAU9HBV0_STRTR</name>
<dbReference type="EMBL" id="LR822030">
    <property type="protein sequence ID" value="CAD0156269.1"/>
    <property type="molecule type" value="Genomic_DNA"/>
</dbReference>
<evidence type="ECO:0000313" key="3">
    <source>
        <dbReference type="Proteomes" id="UP000509120"/>
    </source>
</evidence>
<dbReference type="Proteomes" id="UP000509120">
    <property type="component" value="Chromosome"/>
</dbReference>
<reference evidence="2 3" key="1">
    <citation type="submission" date="2020-06" db="EMBL/GenBank/DDBJ databases">
        <authorList>
            <person name="Chuat V."/>
        </authorList>
    </citation>
    <scope>NUCLEOTIDE SEQUENCE [LARGE SCALE GENOMIC DNA]</scope>
    <source>
        <strain evidence="2">STH_CIRM_1046</strain>
    </source>
</reference>
<evidence type="ECO:0000313" key="2">
    <source>
        <dbReference type="EMBL" id="CAD0156269.1"/>
    </source>
</evidence>